<dbReference type="EMBL" id="FOUU01000007">
    <property type="protein sequence ID" value="SFM93492.1"/>
    <property type="molecule type" value="Genomic_DNA"/>
</dbReference>
<name>A0A1I4UX01_9BACT</name>
<evidence type="ECO:0000313" key="6">
    <source>
        <dbReference type="Proteomes" id="UP000199611"/>
    </source>
</evidence>
<evidence type="ECO:0000259" key="4">
    <source>
        <dbReference type="PROSITE" id="PS51671"/>
    </source>
</evidence>
<dbReference type="STRING" id="39841.SAMN05660836_02018"/>
<keyword evidence="1 2" id="KW-0129">CBS domain</keyword>
<gene>
    <name evidence="5" type="ORF">SAMN05660836_02018</name>
</gene>
<evidence type="ECO:0000256" key="1">
    <source>
        <dbReference type="ARBA" id="ARBA00023122"/>
    </source>
</evidence>
<feature type="domain" description="CBS" evidence="3">
    <location>
        <begin position="7"/>
        <end position="63"/>
    </location>
</feature>
<dbReference type="CDD" id="cd04584">
    <property type="entry name" value="CBS_pair_AcuB_like"/>
    <property type="match status" value="1"/>
</dbReference>
<dbReference type="InterPro" id="IPR046342">
    <property type="entry name" value="CBS_dom_sf"/>
</dbReference>
<accession>A0A1I4UX01</accession>
<dbReference type="AlphaFoldDB" id="A0A1I4UX01"/>
<reference evidence="5 6" key="1">
    <citation type="submission" date="2016-10" db="EMBL/GenBank/DDBJ databases">
        <authorList>
            <person name="de Groot N.N."/>
        </authorList>
    </citation>
    <scope>NUCLEOTIDE SEQUENCE [LARGE SCALE GENOMIC DNA]</scope>
    <source>
        <strain evidence="5 6">DSM 9990</strain>
    </source>
</reference>
<dbReference type="Pfam" id="PF00571">
    <property type="entry name" value="CBS"/>
    <property type="match status" value="2"/>
</dbReference>
<dbReference type="SUPFAM" id="SSF54631">
    <property type="entry name" value="CBS-domain pair"/>
    <property type="match status" value="1"/>
</dbReference>
<dbReference type="RefSeq" id="WP_093395491.1">
    <property type="nucleotide sequence ID" value="NZ_FOUU01000007.1"/>
</dbReference>
<evidence type="ECO:0000259" key="3">
    <source>
        <dbReference type="PROSITE" id="PS51371"/>
    </source>
</evidence>
<proteinExistence type="predicted"/>
<dbReference type="Pfam" id="PF01842">
    <property type="entry name" value="ACT"/>
    <property type="match status" value="1"/>
</dbReference>
<dbReference type="SMART" id="SM00116">
    <property type="entry name" value="CBS"/>
    <property type="match status" value="2"/>
</dbReference>
<dbReference type="SUPFAM" id="SSF55021">
    <property type="entry name" value="ACT-like"/>
    <property type="match status" value="1"/>
</dbReference>
<evidence type="ECO:0000256" key="2">
    <source>
        <dbReference type="PROSITE-ProRule" id="PRU00703"/>
    </source>
</evidence>
<organism evidence="5 6">
    <name type="scientific">Thermodesulforhabdus norvegica</name>
    <dbReference type="NCBI Taxonomy" id="39841"/>
    <lineage>
        <taxon>Bacteria</taxon>
        <taxon>Pseudomonadati</taxon>
        <taxon>Thermodesulfobacteriota</taxon>
        <taxon>Syntrophobacteria</taxon>
        <taxon>Syntrophobacterales</taxon>
        <taxon>Thermodesulforhabdaceae</taxon>
        <taxon>Thermodesulforhabdus</taxon>
    </lineage>
</organism>
<dbReference type="PROSITE" id="PS51371">
    <property type="entry name" value="CBS"/>
    <property type="match status" value="2"/>
</dbReference>
<dbReference type="Gene3D" id="3.10.580.10">
    <property type="entry name" value="CBS-domain"/>
    <property type="match status" value="1"/>
</dbReference>
<dbReference type="OrthoDB" id="9802114at2"/>
<feature type="domain" description="CBS" evidence="3">
    <location>
        <begin position="82"/>
        <end position="142"/>
    </location>
</feature>
<keyword evidence="6" id="KW-1185">Reference proteome</keyword>
<dbReference type="InterPro" id="IPR000644">
    <property type="entry name" value="CBS_dom"/>
</dbReference>
<dbReference type="Gene3D" id="3.30.2130.10">
    <property type="entry name" value="VC0802-like"/>
    <property type="match status" value="1"/>
</dbReference>
<evidence type="ECO:0000313" key="5">
    <source>
        <dbReference type="EMBL" id="SFM93492.1"/>
    </source>
</evidence>
<dbReference type="PANTHER" id="PTHR43080:SF26">
    <property type="entry name" value="REGULATORY PROTEIN"/>
    <property type="match status" value="1"/>
</dbReference>
<dbReference type="InterPro" id="IPR051257">
    <property type="entry name" value="Diverse_CBS-Domain"/>
</dbReference>
<dbReference type="PROSITE" id="PS51671">
    <property type="entry name" value="ACT"/>
    <property type="match status" value="1"/>
</dbReference>
<sequence length="224" mass="25151">MFVGWHMTTKLITITPDTPMLKAREIMDEHRISHLPVTDNKGRLLGLVTDRDLREAWASPASTLSVYELTYILQKVTVEGIMKKNLITATPDMTIERAALIMHDQKIGCLPVLSSDNRLIGIITTADLMAVLLKAMGMSDDSGRLTVLVRDRVGVLSRVTSILAEKNINIRSVMVHPLPGYEGVWQLLLRFRQGVLEEAARVLEEAGFKVLKEYQEDLTPYLPE</sequence>
<feature type="domain" description="ACT" evidence="4">
    <location>
        <begin position="144"/>
        <end position="224"/>
    </location>
</feature>
<dbReference type="Proteomes" id="UP000199611">
    <property type="component" value="Unassembled WGS sequence"/>
</dbReference>
<dbReference type="InterPro" id="IPR002912">
    <property type="entry name" value="ACT_dom"/>
</dbReference>
<dbReference type="PANTHER" id="PTHR43080">
    <property type="entry name" value="CBS DOMAIN-CONTAINING PROTEIN CBSX3, MITOCHONDRIAL"/>
    <property type="match status" value="1"/>
</dbReference>
<protein>
    <submittedName>
        <fullName evidence="5">Acetoin utilization protein AcuB</fullName>
    </submittedName>
</protein>
<dbReference type="InterPro" id="IPR045865">
    <property type="entry name" value="ACT-like_dom_sf"/>
</dbReference>